<accession>A0AAU8IDK8</accession>
<organism evidence="2">
    <name type="scientific">Sporolactobacillus sp. Y61</name>
    <dbReference type="NCBI Taxonomy" id="3160863"/>
    <lineage>
        <taxon>Bacteria</taxon>
        <taxon>Bacillati</taxon>
        <taxon>Bacillota</taxon>
        <taxon>Bacilli</taxon>
        <taxon>Bacillales</taxon>
        <taxon>Sporolactobacillaceae</taxon>
        <taxon>Sporolactobacillus</taxon>
    </lineage>
</organism>
<proteinExistence type="predicted"/>
<gene>
    <name evidence="2" type="ORF">ABNN70_11440</name>
</gene>
<feature type="transmembrane region" description="Helical" evidence="1">
    <location>
        <begin position="6"/>
        <end position="28"/>
    </location>
</feature>
<reference evidence="2" key="1">
    <citation type="submission" date="2024-06" db="EMBL/GenBank/DDBJ databases">
        <authorList>
            <person name="Fan A."/>
            <person name="Zhang F.Y."/>
            <person name="Zhang L."/>
        </authorList>
    </citation>
    <scope>NUCLEOTIDE SEQUENCE</scope>
    <source>
        <strain evidence="2">Y61</strain>
    </source>
</reference>
<keyword evidence="1" id="KW-0812">Transmembrane</keyword>
<dbReference type="SUPFAM" id="SSF53474">
    <property type="entry name" value="alpha/beta-Hydrolases"/>
    <property type="match status" value="1"/>
</dbReference>
<keyword evidence="1" id="KW-0472">Membrane</keyword>
<evidence type="ECO:0000313" key="2">
    <source>
        <dbReference type="EMBL" id="XCJ16289.1"/>
    </source>
</evidence>
<name>A0AAU8IDK8_9BACL</name>
<dbReference type="Pfam" id="PF06028">
    <property type="entry name" value="DUF915"/>
    <property type="match status" value="1"/>
</dbReference>
<dbReference type="Gene3D" id="3.40.50.1820">
    <property type="entry name" value="alpha/beta hydrolase"/>
    <property type="match status" value="1"/>
</dbReference>
<dbReference type="GO" id="GO:0016787">
    <property type="term" value="F:hydrolase activity"/>
    <property type="evidence" value="ECO:0007669"/>
    <property type="project" value="UniProtKB-KW"/>
</dbReference>
<protein>
    <submittedName>
        <fullName evidence="2">Alpha/beta hydrolase</fullName>
    </submittedName>
</protein>
<dbReference type="AlphaFoldDB" id="A0AAU8IDK8"/>
<keyword evidence="2" id="KW-0378">Hydrolase</keyword>
<dbReference type="InterPro" id="IPR029058">
    <property type="entry name" value="AB_hydrolase_fold"/>
</dbReference>
<keyword evidence="1" id="KW-1133">Transmembrane helix</keyword>
<sequence>MFTGRQFSYVFAILILSLFSVFVIVEIVDKTRLSDPEYAASQSEVKAYNQEIPTVFIHGWKGSERSFQTMFNRFSAHYHGPERAFVVRIDPDSSVTVSGNMKNKRIPLIQILFTDNHASMEQQGIWLRSAFRVLKAKGIDRMNVVSHSMGGKAFTCYLETARNPNAYPKTEKFVAIAAPFDWIGGPNKTDFSLGQLKSNSALYKYRARIPHDLHVLAIAGVNNRHTESDGVVRLQSAFFGKYFFNPKYYSEKIIYGRNAQHSKLHENPAVDQLIADYLWKIKPKG</sequence>
<dbReference type="InterPro" id="IPR010315">
    <property type="entry name" value="DUF915_hydro-like"/>
</dbReference>
<dbReference type="EMBL" id="CP159510">
    <property type="protein sequence ID" value="XCJ16289.1"/>
    <property type="molecule type" value="Genomic_DNA"/>
</dbReference>
<evidence type="ECO:0000256" key="1">
    <source>
        <dbReference type="SAM" id="Phobius"/>
    </source>
</evidence>
<dbReference type="RefSeq" id="WP_353947868.1">
    <property type="nucleotide sequence ID" value="NZ_CP159510.1"/>
</dbReference>